<feature type="domain" description="N-acetyltransferase" evidence="3">
    <location>
        <begin position="1"/>
        <end position="139"/>
    </location>
</feature>
<proteinExistence type="predicted"/>
<dbReference type="PROSITE" id="PS51186">
    <property type="entry name" value="GNAT"/>
    <property type="match status" value="1"/>
</dbReference>
<comment type="caution">
    <text evidence="4">The sequence shown here is derived from an EMBL/GenBank/DDBJ whole genome shotgun (WGS) entry which is preliminary data.</text>
</comment>
<evidence type="ECO:0000259" key="3">
    <source>
        <dbReference type="PROSITE" id="PS51186"/>
    </source>
</evidence>
<dbReference type="GO" id="GO:0016747">
    <property type="term" value="F:acyltransferase activity, transferring groups other than amino-acyl groups"/>
    <property type="evidence" value="ECO:0007669"/>
    <property type="project" value="InterPro"/>
</dbReference>
<evidence type="ECO:0000256" key="1">
    <source>
        <dbReference type="ARBA" id="ARBA00022679"/>
    </source>
</evidence>
<dbReference type="Gene3D" id="3.40.630.30">
    <property type="match status" value="1"/>
</dbReference>
<dbReference type="InterPro" id="IPR050832">
    <property type="entry name" value="Bact_Acetyltransf"/>
</dbReference>
<dbReference type="InterPro" id="IPR016181">
    <property type="entry name" value="Acyl_CoA_acyltransferase"/>
</dbReference>
<dbReference type="SUPFAM" id="SSF55729">
    <property type="entry name" value="Acyl-CoA N-acyltransferases (Nat)"/>
    <property type="match status" value="1"/>
</dbReference>
<sequence length="139" mass="15639">MLIEAIGMDGFGLIRQLRPHLRSMSQFKEALWRLDRQGYRLIGAVNDRASLVGLAGYRRVENFVHGRFFYVDDLVVDEAWRGRGIGRRLLSALCVNGKAKKYDNLVLDTGADNRAAQTFYNSFGLVASAVHYIGSLSEQ</sequence>
<dbReference type="InterPro" id="IPR000182">
    <property type="entry name" value="GNAT_dom"/>
</dbReference>
<evidence type="ECO:0000313" key="5">
    <source>
        <dbReference type="Proteomes" id="UP000575068"/>
    </source>
</evidence>
<keyword evidence="5" id="KW-1185">Reference proteome</keyword>
<dbReference type="Pfam" id="PF00583">
    <property type="entry name" value="Acetyltransf_1"/>
    <property type="match status" value="1"/>
</dbReference>
<protein>
    <recommendedName>
        <fullName evidence="3">N-acetyltransferase domain-containing protein</fullName>
    </recommendedName>
</protein>
<evidence type="ECO:0000313" key="4">
    <source>
        <dbReference type="EMBL" id="MBB4640740.1"/>
    </source>
</evidence>
<dbReference type="RefSeq" id="WP_184474571.1">
    <property type="nucleotide sequence ID" value="NZ_JACHOV010000003.1"/>
</dbReference>
<dbReference type="PANTHER" id="PTHR43877:SF2">
    <property type="entry name" value="AMINOALKYLPHOSPHONATE N-ACETYLTRANSFERASE-RELATED"/>
    <property type="match status" value="1"/>
</dbReference>
<dbReference type="PANTHER" id="PTHR43877">
    <property type="entry name" value="AMINOALKYLPHOSPHONATE N-ACETYLTRANSFERASE-RELATED-RELATED"/>
    <property type="match status" value="1"/>
</dbReference>
<keyword evidence="1" id="KW-0808">Transferase</keyword>
<accession>A0A840HT25</accession>
<name>A0A840HT25_9SPHN</name>
<gene>
    <name evidence="4" type="ORF">HNQ99_001033</name>
</gene>
<dbReference type="EMBL" id="JACHOV010000003">
    <property type="protein sequence ID" value="MBB4640740.1"/>
    <property type="molecule type" value="Genomic_DNA"/>
</dbReference>
<keyword evidence="2" id="KW-0012">Acyltransferase</keyword>
<dbReference type="AlphaFoldDB" id="A0A840HT25"/>
<dbReference type="CDD" id="cd04301">
    <property type="entry name" value="NAT_SF"/>
    <property type="match status" value="1"/>
</dbReference>
<evidence type="ECO:0000256" key="2">
    <source>
        <dbReference type="ARBA" id="ARBA00023315"/>
    </source>
</evidence>
<reference evidence="4 5" key="1">
    <citation type="submission" date="2020-08" db="EMBL/GenBank/DDBJ databases">
        <title>Genomic Encyclopedia of Type Strains, Phase IV (KMG-IV): sequencing the most valuable type-strain genomes for metagenomic binning, comparative biology and taxonomic classification.</title>
        <authorList>
            <person name="Goeker M."/>
        </authorList>
    </citation>
    <scope>NUCLEOTIDE SEQUENCE [LARGE SCALE GENOMIC DNA]</scope>
    <source>
        <strain evidence="4 5">DSM 7465</strain>
    </source>
</reference>
<organism evidence="4 5">
    <name type="scientific">Rhizorhapis suberifaciens</name>
    <name type="common">corky root of lettuce</name>
    <dbReference type="NCBI Taxonomy" id="13656"/>
    <lineage>
        <taxon>Bacteria</taxon>
        <taxon>Pseudomonadati</taxon>
        <taxon>Pseudomonadota</taxon>
        <taxon>Alphaproteobacteria</taxon>
        <taxon>Sphingomonadales</taxon>
        <taxon>Sphingomonadaceae</taxon>
        <taxon>Rhizorhapis</taxon>
    </lineage>
</organism>
<dbReference type="Proteomes" id="UP000575068">
    <property type="component" value="Unassembled WGS sequence"/>
</dbReference>